<evidence type="ECO:0000313" key="6">
    <source>
        <dbReference type="Proteomes" id="UP001610861"/>
    </source>
</evidence>
<protein>
    <submittedName>
        <fullName evidence="5">DUF1775 domain-containing protein</fullName>
    </submittedName>
</protein>
<feature type="transmembrane region" description="Helical" evidence="2">
    <location>
        <begin position="212"/>
        <end position="233"/>
    </location>
</feature>
<evidence type="ECO:0000256" key="3">
    <source>
        <dbReference type="SAM" id="SignalP"/>
    </source>
</evidence>
<dbReference type="Proteomes" id="UP001610861">
    <property type="component" value="Unassembled WGS sequence"/>
</dbReference>
<evidence type="ECO:0000256" key="2">
    <source>
        <dbReference type="SAM" id="Phobius"/>
    </source>
</evidence>
<keyword evidence="2" id="KW-1133">Transmembrane helix</keyword>
<keyword evidence="3" id="KW-0732">Signal</keyword>
<feature type="domain" description="YncI copper-binding" evidence="4">
    <location>
        <begin position="42"/>
        <end position="176"/>
    </location>
</feature>
<dbReference type="RefSeq" id="WP_396640849.1">
    <property type="nucleotide sequence ID" value="NZ_JBIQWL010000003.1"/>
</dbReference>
<dbReference type="InterPro" id="IPR006311">
    <property type="entry name" value="TAT_signal"/>
</dbReference>
<dbReference type="Pfam" id="PF07987">
    <property type="entry name" value="DUF1775"/>
    <property type="match status" value="1"/>
</dbReference>
<name>A0ABW7Q877_9MICO</name>
<feature type="signal peptide" evidence="3">
    <location>
        <begin position="1"/>
        <end position="34"/>
    </location>
</feature>
<accession>A0ABW7Q877</accession>
<keyword evidence="6" id="KW-1185">Reference proteome</keyword>
<dbReference type="InterPro" id="IPR038507">
    <property type="entry name" value="YcnI-like_sf"/>
</dbReference>
<feature type="compositionally biased region" description="Low complexity" evidence="1">
    <location>
        <begin position="188"/>
        <end position="199"/>
    </location>
</feature>
<organism evidence="5 6">
    <name type="scientific">Microbacterium alkaliflavum</name>
    <dbReference type="NCBI Taxonomy" id="3248839"/>
    <lineage>
        <taxon>Bacteria</taxon>
        <taxon>Bacillati</taxon>
        <taxon>Actinomycetota</taxon>
        <taxon>Actinomycetes</taxon>
        <taxon>Micrococcales</taxon>
        <taxon>Microbacteriaceae</taxon>
        <taxon>Microbacterium</taxon>
    </lineage>
</organism>
<sequence length="239" mass="23757">MTISRTPRHAARTPRRRTALAFVGVAAGAALALAAPLAASAHVHVDPATAPAGASQTLTFSFSHGCDGSPTTALVIDIPDGVATTTPVVQGGWTIQRELGADEQPTRVTFTSDAPVESGLQASVALVVAFSKDAANSTAAFPVTQECVDGSTAWTQIAAAGEDPESLDAPAPTVAVGDAVATDDDGHAATTDHAAADGASSHESTEAAGDPVARLIAGGALAVAVGALVVVLVRGRRRA</sequence>
<keyword evidence="2" id="KW-0472">Membrane</keyword>
<gene>
    <name evidence="5" type="ORF">ACH3VR_11110</name>
</gene>
<evidence type="ECO:0000256" key="1">
    <source>
        <dbReference type="SAM" id="MobiDB-lite"/>
    </source>
</evidence>
<dbReference type="EMBL" id="JBIQWL010000003">
    <property type="protein sequence ID" value="MFH8250905.1"/>
    <property type="molecule type" value="Genomic_DNA"/>
</dbReference>
<reference evidence="5 6" key="1">
    <citation type="submission" date="2024-09" db="EMBL/GenBank/DDBJ databases">
        <authorList>
            <person name="Pan X."/>
        </authorList>
    </citation>
    <scope>NUCLEOTIDE SEQUENCE [LARGE SCALE GENOMIC DNA]</scope>
    <source>
        <strain evidence="5 6">B2969</strain>
    </source>
</reference>
<dbReference type="PROSITE" id="PS51318">
    <property type="entry name" value="TAT"/>
    <property type="match status" value="1"/>
</dbReference>
<evidence type="ECO:0000313" key="5">
    <source>
        <dbReference type="EMBL" id="MFH8250905.1"/>
    </source>
</evidence>
<proteinExistence type="predicted"/>
<feature type="chain" id="PRO_5046441659" evidence="3">
    <location>
        <begin position="35"/>
        <end position="239"/>
    </location>
</feature>
<evidence type="ECO:0000259" key="4">
    <source>
        <dbReference type="Pfam" id="PF07987"/>
    </source>
</evidence>
<keyword evidence="2" id="KW-0812">Transmembrane</keyword>
<dbReference type="Gene3D" id="2.60.40.2230">
    <property type="entry name" value="Uncharacterised protein YcnI-like PF07987, DUF1775"/>
    <property type="match status" value="1"/>
</dbReference>
<feature type="region of interest" description="Disordered" evidence="1">
    <location>
        <begin position="183"/>
        <end position="206"/>
    </location>
</feature>
<dbReference type="InterPro" id="IPR012533">
    <property type="entry name" value="YcnI-copper_dom"/>
</dbReference>
<comment type="caution">
    <text evidence="5">The sequence shown here is derived from an EMBL/GenBank/DDBJ whole genome shotgun (WGS) entry which is preliminary data.</text>
</comment>